<dbReference type="Pfam" id="PF00563">
    <property type="entry name" value="EAL"/>
    <property type="match status" value="1"/>
</dbReference>
<dbReference type="PROSITE" id="PS50887">
    <property type="entry name" value="GGDEF"/>
    <property type="match status" value="1"/>
</dbReference>
<dbReference type="PROSITE" id="PS50883">
    <property type="entry name" value="EAL"/>
    <property type="match status" value="1"/>
</dbReference>
<dbReference type="Proteomes" id="UP000663508">
    <property type="component" value="Chromosome"/>
</dbReference>
<dbReference type="KEGG" id="mind:mvi_44810"/>
<dbReference type="Gene3D" id="3.30.70.270">
    <property type="match status" value="1"/>
</dbReference>
<dbReference type="PANTHER" id="PTHR44757">
    <property type="entry name" value="DIGUANYLATE CYCLASE DGCP"/>
    <property type="match status" value="1"/>
</dbReference>
<organism evidence="4 5">
    <name type="scientific">Methylobacterium indicum</name>
    <dbReference type="NCBI Taxonomy" id="1775910"/>
    <lineage>
        <taxon>Bacteria</taxon>
        <taxon>Pseudomonadati</taxon>
        <taxon>Pseudomonadota</taxon>
        <taxon>Alphaproteobacteria</taxon>
        <taxon>Hyphomicrobiales</taxon>
        <taxon>Methylobacteriaceae</taxon>
        <taxon>Methylobacterium</taxon>
    </lineage>
</organism>
<evidence type="ECO:0000259" key="2">
    <source>
        <dbReference type="PROSITE" id="PS50883"/>
    </source>
</evidence>
<accession>A0A8H8WWT8</accession>
<keyword evidence="1" id="KW-0812">Transmembrane</keyword>
<feature type="transmembrane region" description="Helical" evidence="1">
    <location>
        <begin position="55"/>
        <end position="74"/>
    </location>
</feature>
<dbReference type="SUPFAM" id="SSF55073">
    <property type="entry name" value="Nucleotide cyclase"/>
    <property type="match status" value="1"/>
</dbReference>
<dbReference type="Pfam" id="PF00990">
    <property type="entry name" value="GGDEF"/>
    <property type="match status" value="1"/>
</dbReference>
<evidence type="ECO:0000313" key="5">
    <source>
        <dbReference type="Proteomes" id="UP000663508"/>
    </source>
</evidence>
<keyword evidence="1" id="KW-1133">Transmembrane helix</keyword>
<protein>
    <recommendedName>
        <fullName evidence="6">Diguanylate cyclase</fullName>
    </recommendedName>
</protein>
<evidence type="ECO:0008006" key="6">
    <source>
        <dbReference type="Google" id="ProtNLM"/>
    </source>
</evidence>
<sequence length="585" mass="63022">MPRAWRKTWVEGRSWGKGELYETLCLLIIGAGCYLIGSVLGIFEVAIAFSLRHGLLDLVMLAGCMGVALSGAIIRKSLTLRRTMLERDAAARQAEAIARHDALTGLTNRRHFVEAVENARRRMGEGERAAVFLIDLDRFKPVNDLYGHAAGNAVLCSVADRLGALLPAGGMAARLGGDEFALLAPFTGSIENIKRLAQQVIASLTAPIAWNDGEVKIGATVGIALVTAEHDADALLHAADLAMYQGKREGRGTFRVFEDAMDTELRERAALEAELREAVENGEIEPFYQPVVALPGRDCVGFEVLARWRHPTRGLLGPDQFIAIAEETGLIADLSYRLLQQACRDAVSWPPHLQLAVNIAPQQFQDRGLAQRILGILAETGFSPSRLEVEITESALVQDLEAARTTLTSLQNLGVRIALDDFGTGYSSLYHLRELKFDKLKIDRSYVDTITLSEERAKLVDAIISLGRSLGLVTTAEGIETDASVDWLSGQGCDFGQGYLFGKPMPKPEIDALFAAAPAARVAIPALAGPAEPIPAHPARASFAEANPALANPALANPAPASPAKTRAPSIPDHAIIRYGRVRAA</sequence>
<dbReference type="SUPFAM" id="SSF141868">
    <property type="entry name" value="EAL domain-like"/>
    <property type="match status" value="1"/>
</dbReference>
<name>A0A8H8WWT8_9HYPH</name>
<evidence type="ECO:0000259" key="3">
    <source>
        <dbReference type="PROSITE" id="PS50887"/>
    </source>
</evidence>
<feature type="domain" description="EAL" evidence="2">
    <location>
        <begin position="268"/>
        <end position="518"/>
    </location>
</feature>
<dbReference type="NCBIfam" id="TIGR00254">
    <property type="entry name" value="GGDEF"/>
    <property type="match status" value="1"/>
</dbReference>
<evidence type="ECO:0000256" key="1">
    <source>
        <dbReference type="SAM" id="Phobius"/>
    </source>
</evidence>
<dbReference type="PANTHER" id="PTHR44757:SF2">
    <property type="entry name" value="BIOFILM ARCHITECTURE MAINTENANCE PROTEIN MBAA"/>
    <property type="match status" value="1"/>
</dbReference>
<dbReference type="EMBL" id="AP024145">
    <property type="protein sequence ID" value="BCM86020.1"/>
    <property type="molecule type" value="Genomic_DNA"/>
</dbReference>
<feature type="domain" description="GGDEF" evidence="3">
    <location>
        <begin position="127"/>
        <end position="259"/>
    </location>
</feature>
<dbReference type="SMART" id="SM00267">
    <property type="entry name" value="GGDEF"/>
    <property type="match status" value="1"/>
</dbReference>
<dbReference type="InterPro" id="IPR000160">
    <property type="entry name" value="GGDEF_dom"/>
</dbReference>
<dbReference type="AlphaFoldDB" id="A0A8H8WWT8"/>
<dbReference type="InterPro" id="IPR001633">
    <property type="entry name" value="EAL_dom"/>
</dbReference>
<evidence type="ECO:0000313" key="4">
    <source>
        <dbReference type="EMBL" id="BCM86020.1"/>
    </source>
</evidence>
<dbReference type="PROSITE" id="PS51257">
    <property type="entry name" value="PROKAR_LIPOPROTEIN"/>
    <property type="match status" value="1"/>
</dbReference>
<dbReference type="CDD" id="cd01948">
    <property type="entry name" value="EAL"/>
    <property type="match status" value="1"/>
</dbReference>
<dbReference type="Gene3D" id="3.20.20.450">
    <property type="entry name" value="EAL domain"/>
    <property type="match status" value="1"/>
</dbReference>
<reference evidence="4" key="1">
    <citation type="submission" date="2020-11" db="EMBL/GenBank/DDBJ databases">
        <title>Complete genome sequence of a novel pathogenic Methylobacterium strain isolated from rice in Vietnam.</title>
        <authorList>
            <person name="Lai K."/>
            <person name="Okazaki S."/>
            <person name="Higashi K."/>
            <person name="Mori H."/>
            <person name="Toyoda A."/>
            <person name="Kurokawa K."/>
        </authorList>
    </citation>
    <scope>NUCLEOTIDE SEQUENCE</scope>
    <source>
        <strain evidence="4">VL1</strain>
    </source>
</reference>
<dbReference type="RefSeq" id="WP_244748656.1">
    <property type="nucleotide sequence ID" value="NZ_AP024145.1"/>
</dbReference>
<dbReference type="InterPro" id="IPR052155">
    <property type="entry name" value="Biofilm_reg_signaling"/>
</dbReference>
<gene>
    <name evidence="4" type="ORF">mvi_44810</name>
</gene>
<dbReference type="CDD" id="cd01949">
    <property type="entry name" value="GGDEF"/>
    <property type="match status" value="1"/>
</dbReference>
<feature type="transmembrane region" description="Helical" evidence="1">
    <location>
        <begin position="20"/>
        <end position="43"/>
    </location>
</feature>
<dbReference type="SMART" id="SM00052">
    <property type="entry name" value="EAL"/>
    <property type="match status" value="1"/>
</dbReference>
<dbReference type="InterPro" id="IPR043128">
    <property type="entry name" value="Rev_trsase/Diguanyl_cyclase"/>
</dbReference>
<proteinExistence type="predicted"/>
<dbReference type="InterPro" id="IPR035919">
    <property type="entry name" value="EAL_sf"/>
</dbReference>
<dbReference type="InterPro" id="IPR029787">
    <property type="entry name" value="Nucleotide_cyclase"/>
</dbReference>
<keyword evidence="1" id="KW-0472">Membrane</keyword>